<dbReference type="EMBL" id="BMGD01000001">
    <property type="protein sequence ID" value="GGB53032.1"/>
    <property type="molecule type" value="Genomic_DNA"/>
</dbReference>
<keyword evidence="1" id="KW-0813">Transport</keyword>
<name>A0ABQ1IWS4_9SPHN</name>
<dbReference type="PROSITE" id="PS51007">
    <property type="entry name" value="CYTC"/>
    <property type="match status" value="1"/>
</dbReference>
<evidence type="ECO:0000256" key="5">
    <source>
        <dbReference type="ARBA" id="ARBA00023004"/>
    </source>
</evidence>
<evidence type="ECO:0000313" key="10">
    <source>
        <dbReference type="EMBL" id="GGB53032.1"/>
    </source>
</evidence>
<reference evidence="11" key="1">
    <citation type="journal article" date="2019" name="Int. J. Syst. Evol. Microbiol.">
        <title>The Global Catalogue of Microorganisms (GCM) 10K type strain sequencing project: providing services to taxonomists for standard genome sequencing and annotation.</title>
        <authorList>
            <consortium name="The Broad Institute Genomics Platform"/>
            <consortium name="The Broad Institute Genome Sequencing Center for Infectious Disease"/>
            <person name="Wu L."/>
            <person name="Ma J."/>
        </authorList>
    </citation>
    <scope>NUCLEOTIDE SEQUENCE [LARGE SCALE GENOMIC DNA]</scope>
    <source>
        <strain evidence="11">CGMCC 1.12851</strain>
    </source>
</reference>
<evidence type="ECO:0000256" key="6">
    <source>
        <dbReference type="PROSITE-ProRule" id="PRU00433"/>
    </source>
</evidence>
<feature type="chain" id="PRO_5046100786" description="Cytochrome c domain-containing protein" evidence="8">
    <location>
        <begin position="21"/>
        <end position="170"/>
    </location>
</feature>
<dbReference type="InterPro" id="IPR036909">
    <property type="entry name" value="Cyt_c-like_dom_sf"/>
</dbReference>
<keyword evidence="3 6" id="KW-0479">Metal-binding</keyword>
<dbReference type="Proteomes" id="UP000614261">
    <property type="component" value="Unassembled WGS sequence"/>
</dbReference>
<dbReference type="Pfam" id="PF00034">
    <property type="entry name" value="Cytochrom_C"/>
    <property type="match status" value="1"/>
</dbReference>
<keyword evidence="11" id="KW-1185">Reference proteome</keyword>
<dbReference type="PRINTS" id="PR00604">
    <property type="entry name" value="CYTCHRMECIAB"/>
</dbReference>
<protein>
    <recommendedName>
        <fullName evidence="9">Cytochrome c domain-containing protein</fullName>
    </recommendedName>
</protein>
<feature type="region of interest" description="Disordered" evidence="7">
    <location>
        <begin position="29"/>
        <end position="61"/>
    </location>
</feature>
<evidence type="ECO:0000256" key="4">
    <source>
        <dbReference type="ARBA" id="ARBA00022982"/>
    </source>
</evidence>
<evidence type="ECO:0000313" key="11">
    <source>
        <dbReference type="Proteomes" id="UP000614261"/>
    </source>
</evidence>
<comment type="caution">
    <text evidence="10">The sequence shown here is derived from an EMBL/GenBank/DDBJ whole genome shotgun (WGS) entry which is preliminary data.</text>
</comment>
<keyword evidence="4" id="KW-0249">Electron transport</keyword>
<dbReference type="PANTHER" id="PTHR11961">
    <property type="entry name" value="CYTOCHROME C"/>
    <property type="match status" value="1"/>
</dbReference>
<feature type="domain" description="Cytochrome c" evidence="9">
    <location>
        <begin position="72"/>
        <end position="170"/>
    </location>
</feature>
<evidence type="ECO:0000256" key="8">
    <source>
        <dbReference type="SAM" id="SignalP"/>
    </source>
</evidence>
<evidence type="ECO:0000259" key="9">
    <source>
        <dbReference type="PROSITE" id="PS51007"/>
    </source>
</evidence>
<sequence>MSRLNALRYSGAFAGLALLAACSGGSETPAAEDQTAAPAADAAATPTPAAAEAPAADNTDTLDGTKYADYTGVAAEGEKVFIQCKTCHVKEAGQNRVGPSMAGIVGRAAGTVEGFNYSAANKNSGITWSPEKLFQYLEKPTRVVPGTKMVFAGLPDAQKRADVIAYLQQP</sequence>
<dbReference type="PROSITE" id="PS51257">
    <property type="entry name" value="PROKAR_LIPOPROTEIN"/>
    <property type="match status" value="1"/>
</dbReference>
<dbReference type="SUPFAM" id="SSF46626">
    <property type="entry name" value="Cytochrome c"/>
    <property type="match status" value="1"/>
</dbReference>
<keyword evidence="2 6" id="KW-0349">Heme</keyword>
<organism evidence="10 11">
    <name type="scientific">Blastomonas aquatica</name>
    <dbReference type="NCBI Taxonomy" id="1510276"/>
    <lineage>
        <taxon>Bacteria</taxon>
        <taxon>Pseudomonadati</taxon>
        <taxon>Pseudomonadota</taxon>
        <taxon>Alphaproteobacteria</taxon>
        <taxon>Sphingomonadales</taxon>
        <taxon>Sphingomonadaceae</taxon>
        <taxon>Blastomonas</taxon>
    </lineage>
</organism>
<dbReference type="InterPro" id="IPR002327">
    <property type="entry name" value="Cyt_c_1A/1B"/>
</dbReference>
<keyword evidence="8" id="KW-0732">Signal</keyword>
<evidence type="ECO:0000256" key="2">
    <source>
        <dbReference type="ARBA" id="ARBA00022617"/>
    </source>
</evidence>
<accession>A0ABQ1IWS4</accession>
<proteinExistence type="predicted"/>
<evidence type="ECO:0000256" key="7">
    <source>
        <dbReference type="SAM" id="MobiDB-lite"/>
    </source>
</evidence>
<gene>
    <name evidence="10" type="ORF">GCM10010833_04620</name>
</gene>
<evidence type="ECO:0000256" key="1">
    <source>
        <dbReference type="ARBA" id="ARBA00022448"/>
    </source>
</evidence>
<dbReference type="InterPro" id="IPR009056">
    <property type="entry name" value="Cyt_c-like_dom"/>
</dbReference>
<keyword evidence="5 6" id="KW-0408">Iron</keyword>
<dbReference type="Gene3D" id="1.10.760.10">
    <property type="entry name" value="Cytochrome c-like domain"/>
    <property type="match status" value="1"/>
</dbReference>
<feature type="signal peptide" evidence="8">
    <location>
        <begin position="1"/>
        <end position="20"/>
    </location>
</feature>
<dbReference type="RefSeq" id="WP_373282555.1">
    <property type="nucleotide sequence ID" value="NZ_BMGD01000001.1"/>
</dbReference>
<evidence type="ECO:0000256" key="3">
    <source>
        <dbReference type="ARBA" id="ARBA00022723"/>
    </source>
</evidence>